<comment type="similarity">
    <text evidence="2">Belongs to the EamA transporter family.</text>
</comment>
<evidence type="ECO:0000313" key="9">
    <source>
        <dbReference type="Proteomes" id="UP000589520"/>
    </source>
</evidence>
<dbReference type="AlphaFoldDB" id="A0A7Y9PED8"/>
<feature type="transmembrane region" description="Helical" evidence="6">
    <location>
        <begin position="183"/>
        <end position="202"/>
    </location>
</feature>
<accession>A0A7Y9PED8</accession>
<keyword evidence="4 6" id="KW-1133">Transmembrane helix</keyword>
<evidence type="ECO:0000256" key="1">
    <source>
        <dbReference type="ARBA" id="ARBA00004141"/>
    </source>
</evidence>
<comment type="subcellular location">
    <subcellularLocation>
        <location evidence="1">Membrane</location>
        <topology evidence="1">Multi-pass membrane protein</topology>
    </subcellularLocation>
</comment>
<keyword evidence="9" id="KW-1185">Reference proteome</keyword>
<feature type="transmembrane region" description="Helical" evidence="6">
    <location>
        <begin position="245"/>
        <end position="263"/>
    </location>
</feature>
<dbReference type="RefSeq" id="WP_179487712.1">
    <property type="nucleotide sequence ID" value="NZ_JACCCW010000001.1"/>
</dbReference>
<organism evidence="8 9">
    <name type="scientific">Granulicella arctica</name>
    <dbReference type="NCBI Taxonomy" id="940613"/>
    <lineage>
        <taxon>Bacteria</taxon>
        <taxon>Pseudomonadati</taxon>
        <taxon>Acidobacteriota</taxon>
        <taxon>Terriglobia</taxon>
        <taxon>Terriglobales</taxon>
        <taxon>Acidobacteriaceae</taxon>
        <taxon>Granulicella</taxon>
    </lineage>
</organism>
<dbReference type="PANTHER" id="PTHR32322">
    <property type="entry name" value="INNER MEMBRANE TRANSPORTER"/>
    <property type="match status" value="1"/>
</dbReference>
<name>A0A7Y9PED8_9BACT</name>
<feature type="domain" description="EamA" evidence="7">
    <location>
        <begin position="154"/>
        <end position="286"/>
    </location>
</feature>
<feature type="transmembrane region" description="Helical" evidence="6">
    <location>
        <begin position="33"/>
        <end position="51"/>
    </location>
</feature>
<dbReference type="InterPro" id="IPR000620">
    <property type="entry name" value="EamA_dom"/>
</dbReference>
<evidence type="ECO:0000313" key="8">
    <source>
        <dbReference type="EMBL" id="NYF78365.1"/>
    </source>
</evidence>
<evidence type="ECO:0000256" key="3">
    <source>
        <dbReference type="ARBA" id="ARBA00022692"/>
    </source>
</evidence>
<dbReference type="InterPro" id="IPR037185">
    <property type="entry name" value="EmrE-like"/>
</dbReference>
<evidence type="ECO:0000256" key="5">
    <source>
        <dbReference type="ARBA" id="ARBA00023136"/>
    </source>
</evidence>
<dbReference type="PANTHER" id="PTHR32322:SF2">
    <property type="entry name" value="EAMA DOMAIN-CONTAINING PROTEIN"/>
    <property type="match status" value="1"/>
</dbReference>
<keyword evidence="3 6" id="KW-0812">Transmembrane</keyword>
<dbReference type="InterPro" id="IPR050638">
    <property type="entry name" value="AA-Vitamin_Transporters"/>
</dbReference>
<comment type="caution">
    <text evidence="8">The sequence shown here is derived from an EMBL/GenBank/DDBJ whole genome shotgun (WGS) entry which is preliminary data.</text>
</comment>
<evidence type="ECO:0000256" key="6">
    <source>
        <dbReference type="SAM" id="Phobius"/>
    </source>
</evidence>
<feature type="domain" description="EamA" evidence="7">
    <location>
        <begin position="7"/>
        <end position="136"/>
    </location>
</feature>
<feature type="transmembrane region" description="Helical" evidence="6">
    <location>
        <begin position="7"/>
        <end position="27"/>
    </location>
</feature>
<evidence type="ECO:0000259" key="7">
    <source>
        <dbReference type="Pfam" id="PF00892"/>
    </source>
</evidence>
<proteinExistence type="inferred from homology"/>
<reference evidence="8 9" key="1">
    <citation type="submission" date="2020-07" db="EMBL/GenBank/DDBJ databases">
        <title>Genomic Encyclopedia of Type Strains, Phase IV (KMG-V): Genome sequencing to study the core and pangenomes of soil and plant-associated prokaryotes.</title>
        <authorList>
            <person name="Whitman W."/>
        </authorList>
    </citation>
    <scope>NUCLEOTIDE SEQUENCE [LARGE SCALE GENOMIC DNA]</scope>
    <source>
        <strain evidence="8 9">X4EP2</strain>
    </source>
</reference>
<dbReference type="SUPFAM" id="SSF103481">
    <property type="entry name" value="Multidrug resistance efflux transporter EmrE"/>
    <property type="match status" value="2"/>
</dbReference>
<feature type="transmembrane region" description="Helical" evidence="6">
    <location>
        <begin position="208"/>
        <end position="233"/>
    </location>
</feature>
<evidence type="ECO:0000256" key="2">
    <source>
        <dbReference type="ARBA" id="ARBA00007362"/>
    </source>
</evidence>
<feature type="transmembrane region" description="Helical" evidence="6">
    <location>
        <begin position="96"/>
        <end position="113"/>
    </location>
</feature>
<gene>
    <name evidence="8" type="ORF">HDF17_000652</name>
</gene>
<protein>
    <submittedName>
        <fullName evidence="8">Drug/metabolite transporter (DMT)-like permease</fullName>
    </submittedName>
</protein>
<feature type="transmembrane region" description="Helical" evidence="6">
    <location>
        <begin position="120"/>
        <end position="139"/>
    </location>
</feature>
<feature type="transmembrane region" description="Helical" evidence="6">
    <location>
        <begin position="63"/>
        <end position="84"/>
    </location>
</feature>
<dbReference type="EMBL" id="JACCCW010000001">
    <property type="protein sequence ID" value="NYF78365.1"/>
    <property type="molecule type" value="Genomic_DNA"/>
</dbReference>
<keyword evidence="5 6" id="KW-0472">Membrane</keyword>
<dbReference type="Pfam" id="PF00892">
    <property type="entry name" value="EamA"/>
    <property type="match status" value="2"/>
</dbReference>
<evidence type="ECO:0000256" key="4">
    <source>
        <dbReference type="ARBA" id="ARBA00022989"/>
    </source>
</evidence>
<dbReference type="Proteomes" id="UP000589520">
    <property type="component" value="Unassembled WGS sequence"/>
</dbReference>
<feature type="transmembrane region" description="Helical" evidence="6">
    <location>
        <begin position="151"/>
        <end position="171"/>
    </location>
</feature>
<sequence length="304" mass="32343">MKTSHLLQLLLLSAVWGMSFLLISIAGASFPPVWVALLRSTFGAALLWVVLVVGKHSLPPRKLFLWLFLVALFNNAIPFVFFAWGEHTVPSSTAAVLNATSPIWTLLLSLVVISGRINKYIVIGVLLGFSGVLLVIYGHNTSQAVDTTPGSYLRGVLFISIGALGYAIATVIAKIKLKGLDPIGLATTQLSLAALMVLPVALAGPHPAILRASSIVAIITLGIVGSGVAYLLYYNLLAHVSATHVIAVTYLLPIWGLFWGSIAHEPIGWPAYLGVAIVIAGLILLNLRSVQPAPVPRLQTEQPT</sequence>
<feature type="transmembrane region" description="Helical" evidence="6">
    <location>
        <begin position="269"/>
        <end position="287"/>
    </location>
</feature>
<dbReference type="GO" id="GO:0016020">
    <property type="term" value="C:membrane"/>
    <property type="evidence" value="ECO:0007669"/>
    <property type="project" value="UniProtKB-SubCell"/>
</dbReference>